<gene>
    <name evidence="2" type="ordered locus">MYSTI_02845</name>
</gene>
<proteinExistence type="predicted"/>
<evidence type="ECO:0000256" key="1">
    <source>
        <dbReference type="SAM" id="MobiDB-lite"/>
    </source>
</evidence>
<dbReference type="EMBL" id="CP004025">
    <property type="protein sequence ID" value="AGC44161.1"/>
    <property type="molecule type" value="Genomic_DNA"/>
</dbReference>
<feature type="compositionally biased region" description="Basic residues" evidence="1">
    <location>
        <begin position="168"/>
        <end position="180"/>
    </location>
</feature>
<organism evidence="2 3">
    <name type="scientific">Myxococcus stipitatus (strain DSM 14675 / JCM 12634 / Mx s8)</name>
    <dbReference type="NCBI Taxonomy" id="1278073"/>
    <lineage>
        <taxon>Bacteria</taxon>
        <taxon>Pseudomonadati</taxon>
        <taxon>Myxococcota</taxon>
        <taxon>Myxococcia</taxon>
        <taxon>Myxococcales</taxon>
        <taxon>Cystobacterineae</taxon>
        <taxon>Myxococcaceae</taxon>
        <taxon>Myxococcus</taxon>
    </lineage>
</organism>
<name>L7U5M2_MYXSD</name>
<dbReference type="STRING" id="1278073.MYSTI_02845"/>
<sequence>MSTQKPKVGPMPPEPAELVAKREKLLVELEAQSKTAQGTYLQVVRTMKMLVSSTVPGTPFDERLYGDVSSALQRFMADPIFPVPPMLGLVVTYLSERLNTYGMTIQNAVKEMNPEAHAKLAFTPPGAVAPAAPPPPPRLPRAPQGRAAPRMASRAAPPSARCRWAPMRPRRRPPTPRRKPSSSSPSRRG</sequence>
<dbReference type="Proteomes" id="UP000011131">
    <property type="component" value="Chromosome"/>
</dbReference>
<keyword evidence="3" id="KW-1185">Reference proteome</keyword>
<dbReference type="KEGG" id="msd:MYSTI_02845"/>
<protein>
    <submittedName>
        <fullName evidence="2">Uncharacterized protein</fullName>
    </submittedName>
</protein>
<dbReference type="HOGENOM" id="CLU_119500_0_0_7"/>
<feature type="region of interest" description="Disordered" evidence="1">
    <location>
        <begin position="124"/>
        <end position="189"/>
    </location>
</feature>
<dbReference type="RefSeq" id="WP_015348422.1">
    <property type="nucleotide sequence ID" value="NC_020126.1"/>
</dbReference>
<reference evidence="2 3" key="1">
    <citation type="journal article" date="2013" name="Genome Announc.">
        <title>Complete genome sequence of Myxococcus stipitatus strain DSM 14675, a fruiting myxobacterium.</title>
        <authorList>
            <person name="Huntley S."/>
            <person name="Kneip S."/>
            <person name="Treuner-Lange A."/>
            <person name="Sogaard-Andersen L."/>
        </authorList>
    </citation>
    <scope>NUCLEOTIDE SEQUENCE [LARGE SCALE GENOMIC DNA]</scope>
    <source>
        <strain evidence="3">DSM 14675 / JCM 12634 / Mx s8</strain>
    </source>
</reference>
<evidence type="ECO:0000313" key="2">
    <source>
        <dbReference type="EMBL" id="AGC44161.1"/>
    </source>
</evidence>
<feature type="compositionally biased region" description="Low complexity" evidence="1">
    <location>
        <begin position="141"/>
        <end position="167"/>
    </location>
</feature>
<dbReference type="PATRIC" id="fig|1278073.3.peg.2899"/>
<accession>L7U5M2</accession>
<feature type="compositionally biased region" description="Pro residues" evidence="1">
    <location>
        <begin position="131"/>
        <end position="140"/>
    </location>
</feature>
<dbReference type="AlphaFoldDB" id="L7U5M2"/>
<evidence type="ECO:0000313" key="3">
    <source>
        <dbReference type="Proteomes" id="UP000011131"/>
    </source>
</evidence>